<evidence type="ECO:0000256" key="4">
    <source>
        <dbReference type="ARBA" id="ARBA00022927"/>
    </source>
</evidence>
<evidence type="ECO:0000256" key="7">
    <source>
        <dbReference type="ARBA" id="ARBA00023242"/>
    </source>
</evidence>
<dbReference type="GO" id="GO:0005643">
    <property type="term" value="C:nuclear pore"/>
    <property type="evidence" value="ECO:0007669"/>
    <property type="project" value="UniProtKB-SubCell"/>
</dbReference>
<evidence type="ECO:0000313" key="9">
    <source>
        <dbReference type="EMBL" id="CAG9806139.1"/>
    </source>
</evidence>
<evidence type="ECO:0000256" key="1">
    <source>
        <dbReference type="ARBA" id="ARBA00004567"/>
    </source>
</evidence>
<reference evidence="9" key="1">
    <citation type="submission" date="2022-01" db="EMBL/GenBank/DDBJ databases">
        <authorList>
            <person name="King R."/>
        </authorList>
    </citation>
    <scope>NUCLEOTIDE SEQUENCE</scope>
</reference>
<comment type="subcellular location">
    <subcellularLocation>
        <location evidence="1">Nucleus</location>
        <location evidence="1">Nuclear pore complex</location>
    </subcellularLocation>
</comment>
<dbReference type="InterPro" id="IPR037700">
    <property type="entry name" value="NUP88/NUP82"/>
</dbReference>
<keyword evidence="4" id="KW-0653">Protein transport</keyword>
<feature type="coiled-coil region" evidence="8">
    <location>
        <begin position="542"/>
        <end position="641"/>
    </location>
</feature>
<keyword evidence="8" id="KW-0175">Coiled coil</keyword>
<dbReference type="AlphaFoldDB" id="A0A9N9S083"/>
<dbReference type="GO" id="GO:0000056">
    <property type="term" value="P:ribosomal small subunit export from nucleus"/>
    <property type="evidence" value="ECO:0007669"/>
    <property type="project" value="InterPro"/>
</dbReference>
<dbReference type="OrthoDB" id="341482at2759"/>
<dbReference type="PANTHER" id="PTHR13257">
    <property type="entry name" value="NUCLEOPORIN NUP84-RELATED"/>
    <property type="match status" value="1"/>
</dbReference>
<keyword evidence="3" id="KW-0509">mRNA transport</keyword>
<keyword evidence="6" id="KW-0906">Nuclear pore complex</keyword>
<dbReference type="PANTHER" id="PTHR13257:SF0">
    <property type="entry name" value="NUCLEAR PORE COMPLEX PROTEIN NUP88"/>
    <property type="match status" value="1"/>
</dbReference>
<sequence>MLDTDFLKFSSLKVFDCVKDNLPDDAREIAEVYEDLLFVWNFKNNNIKVVNWRATQTSSNTKKEIKHQLLIPSSIPNFSVSKIAVSFGGSYVSISGKHGLSILELPHRFGTEGIYQDGKQQITCKTSNIHEHSMSQLEVIQAKWHPNSPTDSHLLVLLSDNTLRVYDEGVLKHIWRIGPLPNQTDNNLSYLKSLGYTAIDFDIGTPQVSSTESQNNTTLDQSYQDSSVFSIPKRNVDQKKVEWVIIILRGNGTIYIMNAGLNTEKPRLQGPITMTPSQKDNYGDDSCSLLVIPTNPMTIVIAENSGILHHALLIENPNTEMSLNETKTVLQNDWTLYVMENIELELGLQNDDKSDTTSCPIYLKRDLVNEQRYFCYHDTGLHGITIGFVQKLQNYLEDQDNEQDLSLNVPSRAEYILSTKAFNNSKVNAIVGFGILQLPSGIFAVMSSGQVVSLNTVKTMLPLVTDLNIQAPRLQDMKIVDDQLNKVPFDQHIRALLKSDVSQPILQLDKTKPPSSQQTFQLLMNTLQIMREKQFARHDKVRQEISKRIKILELMKHQQKDEIGELLKSKEQIQEKAYKLADMHEDIMEKQQNLQKRIQDISRLASLKVPAVNEKEFIDTIKNYKGIIDKLASDVKQIKAKDEVQKNALDNYTKTNEESIKTSLPPKQEETIKEFLNDMMRQIQGLKSDVHKIHSVVDY</sequence>
<organism evidence="9 10">
    <name type="scientific">Chironomus riparius</name>
    <dbReference type="NCBI Taxonomy" id="315576"/>
    <lineage>
        <taxon>Eukaryota</taxon>
        <taxon>Metazoa</taxon>
        <taxon>Ecdysozoa</taxon>
        <taxon>Arthropoda</taxon>
        <taxon>Hexapoda</taxon>
        <taxon>Insecta</taxon>
        <taxon>Pterygota</taxon>
        <taxon>Neoptera</taxon>
        <taxon>Endopterygota</taxon>
        <taxon>Diptera</taxon>
        <taxon>Nematocera</taxon>
        <taxon>Chironomoidea</taxon>
        <taxon>Chironomidae</taxon>
        <taxon>Chironominae</taxon>
        <taxon>Chironomus</taxon>
    </lineage>
</organism>
<dbReference type="GO" id="GO:0006606">
    <property type="term" value="P:protein import into nucleus"/>
    <property type="evidence" value="ECO:0007669"/>
    <property type="project" value="TreeGrafter"/>
</dbReference>
<evidence type="ECO:0000256" key="5">
    <source>
        <dbReference type="ARBA" id="ARBA00023010"/>
    </source>
</evidence>
<gene>
    <name evidence="9" type="ORF">CHIRRI_LOCUS9004</name>
</gene>
<proteinExistence type="predicted"/>
<dbReference type="EMBL" id="OU895878">
    <property type="protein sequence ID" value="CAG9806139.1"/>
    <property type="molecule type" value="Genomic_DNA"/>
</dbReference>
<accession>A0A9N9S083</accession>
<protein>
    <recommendedName>
        <fullName evidence="11">Nuclear pore complex protein Nup88</fullName>
    </recommendedName>
</protein>
<evidence type="ECO:0000256" key="6">
    <source>
        <dbReference type="ARBA" id="ARBA00023132"/>
    </source>
</evidence>
<reference evidence="9" key="2">
    <citation type="submission" date="2022-10" db="EMBL/GenBank/DDBJ databases">
        <authorList>
            <consortium name="ENA_rothamsted_submissions"/>
            <consortium name="culmorum"/>
            <person name="King R."/>
        </authorList>
    </citation>
    <scope>NUCLEOTIDE SEQUENCE</scope>
</reference>
<name>A0A9N9S083_9DIPT</name>
<evidence type="ECO:0000313" key="10">
    <source>
        <dbReference type="Proteomes" id="UP001153620"/>
    </source>
</evidence>
<dbReference type="Proteomes" id="UP001153620">
    <property type="component" value="Chromosome 2"/>
</dbReference>
<evidence type="ECO:0000256" key="3">
    <source>
        <dbReference type="ARBA" id="ARBA00022816"/>
    </source>
</evidence>
<keyword evidence="5" id="KW-0811">Translocation</keyword>
<keyword evidence="7" id="KW-0539">Nucleus</keyword>
<dbReference type="GO" id="GO:0017056">
    <property type="term" value="F:structural constituent of nuclear pore"/>
    <property type="evidence" value="ECO:0007669"/>
    <property type="project" value="InterPro"/>
</dbReference>
<dbReference type="GO" id="GO:0000055">
    <property type="term" value="P:ribosomal large subunit export from nucleus"/>
    <property type="evidence" value="ECO:0007669"/>
    <property type="project" value="InterPro"/>
</dbReference>
<dbReference type="InterPro" id="IPR019321">
    <property type="entry name" value="Nucleoporin_Nup88"/>
</dbReference>
<dbReference type="Pfam" id="PF10168">
    <property type="entry name" value="Nup88"/>
    <property type="match status" value="1"/>
</dbReference>
<keyword evidence="10" id="KW-1185">Reference proteome</keyword>
<dbReference type="GO" id="GO:0006406">
    <property type="term" value="P:mRNA export from nucleus"/>
    <property type="evidence" value="ECO:0007669"/>
    <property type="project" value="TreeGrafter"/>
</dbReference>
<keyword evidence="2" id="KW-0813">Transport</keyword>
<evidence type="ECO:0008006" key="11">
    <source>
        <dbReference type="Google" id="ProtNLM"/>
    </source>
</evidence>
<evidence type="ECO:0000256" key="2">
    <source>
        <dbReference type="ARBA" id="ARBA00022448"/>
    </source>
</evidence>
<evidence type="ECO:0000256" key="8">
    <source>
        <dbReference type="SAM" id="Coils"/>
    </source>
</evidence>